<evidence type="ECO:0000313" key="2">
    <source>
        <dbReference type="EMBL" id="VUC20470.1"/>
    </source>
</evidence>
<gene>
    <name evidence="2" type="ORF">CLO192961_LOCUS22785</name>
</gene>
<comment type="caution">
    <text evidence="2">The sequence shown here is derived from an EMBL/GenBank/DDBJ whole genome shotgun (WGS) entry which is preliminary data.</text>
</comment>
<reference evidence="2 3" key="1">
    <citation type="submission" date="2019-06" db="EMBL/GenBank/DDBJ databases">
        <authorList>
            <person name="Broberg M."/>
        </authorList>
    </citation>
    <scope>NUCLEOTIDE SEQUENCE [LARGE SCALE GENOMIC DNA]</scope>
</reference>
<keyword evidence="3" id="KW-1185">Reference proteome</keyword>
<dbReference type="EMBL" id="CABFNS010000149">
    <property type="protein sequence ID" value="VUC20470.1"/>
    <property type="molecule type" value="Genomic_DNA"/>
</dbReference>
<feature type="compositionally biased region" description="Polar residues" evidence="1">
    <location>
        <begin position="17"/>
        <end position="36"/>
    </location>
</feature>
<evidence type="ECO:0000313" key="3">
    <source>
        <dbReference type="Proteomes" id="UP000766486"/>
    </source>
</evidence>
<accession>A0ABY6TPF2</accession>
<protein>
    <submittedName>
        <fullName evidence="2">Uncharacterized protein</fullName>
    </submittedName>
</protein>
<feature type="compositionally biased region" description="Polar residues" evidence="1">
    <location>
        <begin position="55"/>
        <end position="69"/>
    </location>
</feature>
<feature type="region of interest" description="Disordered" evidence="1">
    <location>
        <begin position="1"/>
        <end position="69"/>
    </location>
</feature>
<proteinExistence type="predicted"/>
<evidence type="ECO:0000256" key="1">
    <source>
        <dbReference type="SAM" id="MobiDB-lite"/>
    </source>
</evidence>
<dbReference type="Proteomes" id="UP000766486">
    <property type="component" value="Unassembled WGS sequence"/>
</dbReference>
<organism evidence="2 3">
    <name type="scientific">Bionectria ochroleuca</name>
    <name type="common">Gliocladium roseum</name>
    <dbReference type="NCBI Taxonomy" id="29856"/>
    <lineage>
        <taxon>Eukaryota</taxon>
        <taxon>Fungi</taxon>
        <taxon>Dikarya</taxon>
        <taxon>Ascomycota</taxon>
        <taxon>Pezizomycotina</taxon>
        <taxon>Sordariomycetes</taxon>
        <taxon>Hypocreomycetidae</taxon>
        <taxon>Hypocreales</taxon>
        <taxon>Bionectriaceae</taxon>
        <taxon>Clonostachys</taxon>
    </lineage>
</organism>
<name>A0ABY6TPF2_BIOOC</name>
<sequence length="168" mass="17989">MPAATGVVQGYPPYHYGTQNNHSNDNVSTSPSASFASGTTKTSSTPPSVLEQSDMKQQQAGLNPASNSWVPHVGVTNGHFTQVREMDITNMSLLHLQAIDSLQPVSYAPGHCGIPMPQFGGMPVAPPPPSIHPMNNMNNMNNGPYPYQHMFHQFNQGHNGIKNGTAAP</sequence>
<feature type="compositionally biased region" description="Low complexity" evidence="1">
    <location>
        <begin position="37"/>
        <end position="48"/>
    </location>
</feature>